<accession>A0A514CGA0</accession>
<evidence type="ECO:0008006" key="4">
    <source>
        <dbReference type="Google" id="ProtNLM"/>
    </source>
</evidence>
<proteinExistence type="predicted"/>
<reference evidence="2 3" key="1">
    <citation type="submission" date="2019-06" db="EMBL/GenBank/DDBJ databases">
        <title>Echinicola alkalisoli sp. nov. isolated from saline soil.</title>
        <authorList>
            <person name="Sun J.-Q."/>
            <person name="Xu L."/>
        </authorList>
    </citation>
    <scope>NUCLEOTIDE SEQUENCE [LARGE SCALE GENOMIC DNA]</scope>
    <source>
        <strain evidence="2 3">LN3S3</strain>
    </source>
</reference>
<evidence type="ECO:0000256" key="1">
    <source>
        <dbReference type="SAM" id="SignalP"/>
    </source>
</evidence>
<dbReference type="OrthoDB" id="833442at2"/>
<feature type="chain" id="PRO_5022184386" description="DUF4270 domain-containing protein" evidence="1">
    <location>
        <begin position="29"/>
        <end position="469"/>
    </location>
</feature>
<gene>
    <name evidence="2" type="ORF">FKX85_07270</name>
</gene>
<name>A0A514CGA0_9BACT</name>
<sequence length="469" mass="51366">MKVITTSIQTWQAKLAGLLLLSTPLINACTDPSDIGLALDPEANRIGVFYAEIPLSAYLVSTDSLNTTNPGTLVAGGDISDYFGETEATAYSRMAFSTSATKPESDAILDSAKFSLDIRSLTAEDLDEAKSFSAHKLTEPILDTTYYNFDHLAFGETPFAAGSFMLEENSDTIVFMNLDETLATDLFTKIKDEDPVFDDIFSFRDYFPGFALKGSPAQQTTIHVTPGTDTGFKLYYRNSEEDTVSSVYTIFTSSSRHFNGVTNNPTGTPTEIVTEKNKAYDVGTLVGSKALLGHMVKLDMEPLSNFLDTVDNVVFNSAILSMGPTENFPDSKLPIQGLIQYFTDDTNKILRREEDGAPYSIQLGIAPQTTTDENGNVVPAVTSGGTNPLAFNTEDYIYGPPPLPRSGITDYVDALYRTDVMRTDLLLYPGTVSLSGSNVVTNSNFTRSLREYIVNQNSITLKIYYSKLR</sequence>
<feature type="signal peptide" evidence="1">
    <location>
        <begin position="1"/>
        <end position="28"/>
    </location>
</feature>
<dbReference type="RefSeq" id="WP_141614099.1">
    <property type="nucleotide sequence ID" value="NZ_CP041253.1"/>
</dbReference>
<protein>
    <recommendedName>
        <fullName evidence="4">DUF4270 domain-containing protein</fullName>
    </recommendedName>
</protein>
<dbReference type="Proteomes" id="UP000316614">
    <property type="component" value="Chromosome"/>
</dbReference>
<evidence type="ECO:0000313" key="3">
    <source>
        <dbReference type="Proteomes" id="UP000316614"/>
    </source>
</evidence>
<evidence type="ECO:0000313" key="2">
    <source>
        <dbReference type="EMBL" id="QDH78846.1"/>
    </source>
</evidence>
<keyword evidence="1" id="KW-0732">Signal</keyword>
<dbReference type="EMBL" id="CP041253">
    <property type="protein sequence ID" value="QDH78846.1"/>
    <property type="molecule type" value="Genomic_DNA"/>
</dbReference>
<keyword evidence="3" id="KW-1185">Reference proteome</keyword>
<dbReference type="AlphaFoldDB" id="A0A514CGA0"/>
<dbReference type="KEGG" id="echi:FKX85_07270"/>
<organism evidence="2 3">
    <name type="scientific">Echinicola soli</name>
    <dbReference type="NCBI Taxonomy" id="2591634"/>
    <lineage>
        <taxon>Bacteria</taxon>
        <taxon>Pseudomonadati</taxon>
        <taxon>Bacteroidota</taxon>
        <taxon>Cytophagia</taxon>
        <taxon>Cytophagales</taxon>
        <taxon>Cyclobacteriaceae</taxon>
        <taxon>Echinicola</taxon>
    </lineage>
</organism>